<dbReference type="PROSITE" id="PS50994">
    <property type="entry name" value="INTEGRASE"/>
    <property type="match status" value="1"/>
</dbReference>
<dbReference type="AlphaFoldDB" id="B1Y3A5"/>
<dbReference type="InterPro" id="IPR001584">
    <property type="entry name" value="Integrase_cat-core"/>
</dbReference>
<keyword evidence="6" id="KW-1185">Reference proteome</keyword>
<evidence type="ECO:0000313" key="5">
    <source>
        <dbReference type="EMBL" id="ACB33308.1"/>
    </source>
</evidence>
<protein>
    <submittedName>
        <fullName evidence="5">Integrase catalytic region</fullName>
    </submittedName>
</protein>
<dbReference type="GO" id="GO:0003676">
    <property type="term" value="F:nucleic acid binding"/>
    <property type="evidence" value="ECO:0007669"/>
    <property type="project" value="InterPro"/>
</dbReference>
<dbReference type="Pfam" id="PF22483">
    <property type="entry name" value="Mu-transpos_C_2"/>
    <property type="match status" value="1"/>
</dbReference>
<name>B1Y3A5_LEPCP</name>
<dbReference type="InterPro" id="IPR054353">
    <property type="entry name" value="IstA-like_C"/>
</dbReference>
<evidence type="ECO:0000259" key="3">
    <source>
        <dbReference type="PROSITE" id="PS50532"/>
    </source>
</evidence>
<dbReference type="GO" id="GO:0015074">
    <property type="term" value="P:DNA integration"/>
    <property type="evidence" value="ECO:0007669"/>
    <property type="project" value="InterPro"/>
</dbReference>
<evidence type="ECO:0000259" key="4">
    <source>
        <dbReference type="PROSITE" id="PS50994"/>
    </source>
</evidence>
<accession>B1Y3A5</accession>
<dbReference type="PROSITE" id="PS50532">
    <property type="entry name" value="HTH_IS408"/>
    <property type="match status" value="1"/>
</dbReference>
<dbReference type="InterPro" id="IPR012337">
    <property type="entry name" value="RNaseH-like_sf"/>
</dbReference>
<feature type="region of interest" description="Disordered" evidence="2">
    <location>
        <begin position="465"/>
        <end position="488"/>
    </location>
</feature>
<feature type="compositionally biased region" description="Polar residues" evidence="2">
    <location>
        <begin position="467"/>
        <end position="478"/>
    </location>
</feature>
<organism evidence="5 6">
    <name type="scientific">Leptothrix cholodnii (strain ATCC 51168 / LMG 8142 / SP-6)</name>
    <name type="common">Leptothrix discophora (strain SP-6)</name>
    <dbReference type="NCBI Taxonomy" id="395495"/>
    <lineage>
        <taxon>Bacteria</taxon>
        <taxon>Pseudomonadati</taxon>
        <taxon>Pseudomonadota</taxon>
        <taxon>Betaproteobacteria</taxon>
        <taxon>Burkholderiales</taxon>
        <taxon>Sphaerotilaceae</taxon>
        <taxon>Leptothrix</taxon>
    </lineage>
</organism>
<dbReference type="KEGG" id="lch:Lcho_1038"/>
<dbReference type="SUPFAM" id="SSF53098">
    <property type="entry name" value="Ribonuclease H-like"/>
    <property type="match status" value="1"/>
</dbReference>
<dbReference type="PANTHER" id="PTHR35004:SF8">
    <property type="entry name" value="TRANSPOSASE RV3428C-RELATED"/>
    <property type="match status" value="1"/>
</dbReference>
<dbReference type="HOGENOM" id="CLU_020626_11_0_4"/>
<dbReference type="PANTHER" id="PTHR35004">
    <property type="entry name" value="TRANSPOSASE RV3428C-RELATED"/>
    <property type="match status" value="1"/>
</dbReference>
<proteinExistence type="inferred from homology"/>
<dbReference type="InterPro" id="IPR017895">
    <property type="entry name" value="HTH_IS408/IS1162_type"/>
</dbReference>
<feature type="domain" description="HTH IS408-type" evidence="3">
    <location>
        <begin position="1"/>
        <end position="71"/>
    </location>
</feature>
<dbReference type="Gene3D" id="3.30.420.10">
    <property type="entry name" value="Ribonuclease H-like superfamily/Ribonuclease H"/>
    <property type="match status" value="1"/>
</dbReference>
<dbReference type="InterPro" id="IPR036397">
    <property type="entry name" value="RNaseH_sf"/>
</dbReference>
<evidence type="ECO:0000256" key="1">
    <source>
        <dbReference type="ARBA" id="ARBA00009277"/>
    </source>
</evidence>
<reference evidence="5 6" key="1">
    <citation type="submission" date="2008-03" db="EMBL/GenBank/DDBJ databases">
        <title>Complete sequence of Leptothrix cholodnii SP-6.</title>
        <authorList>
            <consortium name="US DOE Joint Genome Institute"/>
            <person name="Copeland A."/>
            <person name="Lucas S."/>
            <person name="Lapidus A."/>
            <person name="Glavina del Rio T."/>
            <person name="Dalin E."/>
            <person name="Tice H."/>
            <person name="Bruce D."/>
            <person name="Goodwin L."/>
            <person name="Pitluck S."/>
            <person name="Chertkov O."/>
            <person name="Brettin T."/>
            <person name="Detter J.C."/>
            <person name="Han C."/>
            <person name="Kuske C.R."/>
            <person name="Schmutz J."/>
            <person name="Larimer F."/>
            <person name="Land M."/>
            <person name="Hauser L."/>
            <person name="Kyrpides N."/>
            <person name="Lykidis A."/>
            <person name="Emerson D."/>
            <person name="Richardson P."/>
        </authorList>
    </citation>
    <scope>NUCLEOTIDE SEQUENCE [LARGE SCALE GENOMIC DNA]</scope>
    <source>
        <strain evidence="6">ATCC 51168 / LMG 8142 / SP-6</strain>
    </source>
</reference>
<dbReference type="Proteomes" id="UP000001693">
    <property type="component" value="Chromosome"/>
</dbReference>
<evidence type="ECO:0000313" key="6">
    <source>
        <dbReference type="Proteomes" id="UP000001693"/>
    </source>
</evidence>
<evidence type="ECO:0000256" key="2">
    <source>
        <dbReference type="SAM" id="MobiDB-lite"/>
    </source>
</evidence>
<dbReference type="EMBL" id="CP001013">
    <property type="protein sequence ID" value="ACB33308.1"/>
    <property type="molecule type" value="Genomic_DNA"/>
</dbReference>
<feature type="domain" description="Integrase catalytic" evidence="4">
    <location>
        <begin position="116"/>
        <end position="307"/>
    </location>
</feature>
<dbReference type="eggNOG" id="COG4584">
    <property type="taxonomic scope" value="Bacteria"/>
</dbReference>
<dbReference type="NCBIfam" id="NF033546">
    <property type="entry name" value="transpos_IS21"/>
    <property type="match status" value="1"/>
</dbReference>
<gene>
    <name evidence="5" type="ordered locus">Lcho_1038</name>
</gene>
<sequence length="488" mass="54512">MSQLSHEQIAKALNISKGVVSKYVGLANNAGLDWEAAQALDERQLTVLLLPRAAAAGRFVEPDWAAVHRELDRKGVTLVLLWQEYRAAHAECRTWGYTQFCAHYKDFVARLKRSMRQHRRAGEKLFIDFAGSTIALVDGSRAQVFVAAMAASSCVFACATLAQRLEDWIEGIVRALAFYGGVPQLIVPDNPRALIAEPDRYEPRANATVQDLCRHYGCSVLPARPRSPKDKATAESAVQVVTRWVLARLRHQTFATVAEVDAAIAALLPSVNERPFQRLAGSRASVFAELDAPALMPLPAQRYELARFKTVKVHIDYHVEIEAHRYSVPHALVGQALEARLTRACVELLLRGQRVASHARNERRGGYTTVDAHMPAAHRAHKEWTPDRLIEWGQRIGVSTGEVVTRQLQLFKHPEHGYRSCLGLLSLAKRYGAARLEAACERALVLGTVKYRHVRDLLANNRDRLQNPDQSDWVSPTHANVRGPGYYQ</sequence>
<dbReference type="STRING" id="395495.Lcho_1038"/>
<comment type="similarity">
    <text evidence="1">Belongs to the transposase IS21/IS408/IS1162 family.</text>
</comment>